<accession>A0A0C4DT08</accession>
<dbReference type="VEuPathDB" id="FungiDB:MAPG_03056"/>
<protein>
    <submittedName>
        <fullName evidence="2 3">Uncharacterized protein</fullName>
    </submittedName>
</protein>
<feature type="region of interest" description="Disordered" evidence="1">
    <location>
        <begin position="132"/>
        <end position="164"/>
    </location>
</feature>
<reference evidence="2" key="2">
    <citation type="submission" date="2010-05" db="EMBL/GenBank/DDBJ databases">
        <title>The Genome Sequence of Magnaporthe poae strain ATCC 64411.</title>
        <authorList>
            <consortium name="The Broad Institute Genome Sequencing Platform"/>
            <consortium name="Broad Institute Genome Sequencing Center for Infectious Disease"/>
            <person name="Ma L.-J."/>
            <person name="Dead R."/>
            <person name="Young S."/>
            <person name="Zeng Q."/>
            <person name="Koehrsen M."/>
            <person name="Alvarado L."/>
            <person name="Berlin A."/>
            <person name="Chapman S.B."/>
            <person name="Chen Z."/>
            <person name="Freedman E."/>
            <person name="Gellesch M."/>
            <person name="Goldberg J."/>
            <person name="Griggs A."/>
            <person name="Gujja S."/>
            <person name="Heilman E.R."/>
            <person name="Heiman D."/>
            <person name="Hepburn T."/>
            <person name="Howarth C."/>
            <person name="Jen D."/>
            <person name="Larson L."/>
            <person name="Mehta T."/>
            <person name="Neiman D."/>
            <person name="Pearson M."/>
            <person name="Roberts A."/>
            <person name="Saif S."/>
            <person name="Shea T."/>
            <person name="Shenoy N."/>
            <person name="Sisk P."/>
            <person name="Stolte C."/>
            <person name="Sykes S."/>
            <person name="Walk T."/>
            <person name="White J."/>
            <person name="Yandava C."/>
            <person name="Haas B."/>
            <person name="Nusbaum C."/>
            <person name="Birren B."/>
        </authorList>
    </citation>
    <scope>NUCLEOTIDE SEQUENCE</scope>
    <source>
        <strain evidence="2">ATCC 64411</strain>
    </source>
</reference>
<sequence length="164" mass="18559">MPRTMGPGQGLNRIKLTRARSDMEIKAISDVDSSWPKTQSGSLSSGVRFGKGDSNSLVAGSDALFSAESAPKRQAFVWCRLRHRTNSFSQVEHSLFGHRELRPCLIQQRTATAYHQCASEISQRVTLQLSRPGPLLSQRSSRPSRQYPRQNQELRQHHHRPWLA</sequence>
<evidence type="ECO:0000313" key="3">
    <source>
        <dbReference type="EnsemblFungi" id="MAPG_03056T0"/>
    </source>
</evidence>
<organism evidence="3 4">
    <name type="scientific">Magnaporthiopsis poae (strain ATCC 64411 / 73-15)</name>
    <name type="common">Kentucky bluegrass fungus</name>
    <name type="synonym">Magnaporthe poae</name>
    <dbReference type="NCBI Taxonomy" id="644358"/>
    <lineage>
        <taxon>Eukaryota</taxon>
        <taxon>Fungi</taxon>
        <taxon>Dikarya</taxon>
        <taxon>Ascomycota</taxon>
        <taxon>Pezizomycotina</taxon>
        <taxon>Sordariomycetes</taxon>
        <taxon>Sordariomycetidae</taxon>
        <taxon>Magnaporthales</taxon>
        <taxon>Magnaporthaceae</taxon>
        <taxon>Magnaporthiopsis</taxon>
    </lineage>
</organism>
<reference evidence="2" key="3">
    <citation type="submission" date="2011-03" db="EMBL/GenBank/DDBJ databases">
        <title>Annotation of Magnaporthe poae ATCC 64411.</title>
        <authorList>
            <person name="Ma L.-J."/>
            <person name="Dead R."/>
            <person name="Young S.K."/>
            <person name="Zeng Q."/>
            <person name="Gargeya S."/>
            <person name="Fitzgerald M."/>
            <person name="Haas B."/>
            <person name="Abouelleil A."/>
            <person name="Alvarado L."/>
            <person name="Arachchi H.M."/>
            <person name="Berlin A."/>
            <person name="Brown A."/>
            <person name="Chapman S.B."/>
            <person name="Chen Z."/>
            <person name="Dunbar C."/>
            <person name="Freedman E."/>
            <person name="Gearin G."/>
            <person name="Gellesch M."/>
            <person name="Goldberg J."/>
            <person name="Griggs A."/>
            <person name="Gujja S."/>
            <person name="Heiman D."/>
            <person name="Howarth C."/>
            <person name="Larson L."/>
            <person name="Lui A."/>
            <person name="MacDonald P.J.P."/>
            <person name="Mehta T."/>
            <person name="Montmayeur A."/>
            <person name="Murphy C."/>
            <person name="Neiman D."/>
            <person name="Pearson M."/>
            <person name="Priest M."/>
            <person name="Roberts A."/>
            <person name="Saif S."/>
            <person name="Shea T."/>
            <person name="Shenoy N."/>
            <person name="Sisk P."/>
            <person name="Stolte C."/>
            <person name="Sykes S."/>
            <person name="Yandava C."/>
            <person name="Wortman J."/>
            <person name="Nusbaum C."/>
            <person name="Birren B."/>
        </authorList>
    </citation>
    <scope>NUCLEOTIDE SEQUENCE</scope>
    <source>
        <strain evidence="2">ATCC 64411</strain>
    </source>
</reference>
<name>A0A0C4DT08_MAGP6</name>
<dbReference type="EMBL" id="ADBL01000743">
    <property type="status" value="NOT_ANNOTATED_CDS"/>
    <property type="molecule type" value="Genomic_DNA"/>
</dbReference>
<proteinExistence type="predicted"/>
<dbReference type="EMBL" id="GL876967">
    <property type="protein sequence ID" value="KLU84008.1"/>
    <property type="molecule type" value="Genomic_DNA"/>
</dbReference>
<dbReference type="EnsemblFungi" id="MAPG_03056T0">
    <property type="protein sequence ID" value="MAPG_03056T0"/>
    <property type="gene ID" value="MAPG_03056"/>
</dbReference>
<reference evidence="3" key="4">
    <citation type="journal article" date="2015" name="G3 (Bethesda)">
        <title>Genome sequences of three phytopathogenic species of the Magnaporthaceae family of fungi.</title>
        <authorList>
            <person name="Okagaki L.H."/>
            <person name="Nunes C.C."/>
            <person name="Sailsbery J."/>
            <person name="Clay B."/>
            <person name="Brown D."/>
            <person name="John T."/>
            <person name="Oh Y."/>
            <person name="Young N."/>
            <person name="Fitzgerald M."/>
            <person name="Haas B.J."/>
            <person name="Zeng Q."/>
            <person name="Young S."/>
            <person name="Adiconis X."/>
            <person name="Fan L."/>
            <person name="Levin J.Z."/>
            <person name="Mitchell T.K."/>
            <person name="Okubara P.A."/>
            <person name="Farman M.L."/>
            <person name="Kohn L.M."/>
            <person name="Birren B."/>
            <person name="Ma L.-J."/>
            <person name="Dean R.A."/>
        </authorList>
    </citation>
    <scope>NUCLEOTIDE SEQUENCE</scope>
    <source>
        <strain evidence="3">ATCC 64411 / 73-15</strain>
    </source>
</reference>
<reference evidence="3" key="5">
    <citation type="submission" date="2015-06" db="UniProtKB">
        <authorList>
            <consortium name="EnsemblFungi"/>
        </authorList>
    </citation>
    <scope>IDENTIFICATION</scope>
    <source>
        <strain evidence="3">ATCC 64411</strain>
    </source>
</reference>
<gene>
    <name evidence="2" type="ORF">MAPG_03056</name>
</gene>
<dbReference type="AlphaFoldDB" id="A0A0C4DT08"/>
<evidence type="ECO:0000256" key="1">
    <source>
        <dbReference type="SAM" id="MobiDB-lite"/>
    </source>
</evidence>
<evidence type="ECO:0000313" key="2">
    <source>
        <dbReference type="EMBL" id="KLU84008.1"/>
    </source>
</evidence>
<evidence type="ECO:0000313" key="4">
    <source>
        <dbReference type="Proteomes" id="UP000011715"/>
    </source>
</evidence>
<feature type="compositionally biased region" description="Low complexity" evidence="1">
    <location>
        <begin position="132"/>
        <end position="150"/>
    </location>
</feature>
<keyword evidence="4" id="KW-1185">Reference proteome</keyword>
<dbReference type="Proteomes" id="UP000011715">
    <property type="component" value="Unassembled WGS sequence"/>
</dbReference>
<reference evidence="4" key="1">
    <citation type="submission" date="2010-05" db="EMBL/GenBank/DDBJ databases">
        <title>The genome sequence of Magnaporthe poae strain ATCC 64411.</title>
        <authorList>
            <person name="Ma L.-J."/>
            <person name="Dead R."/>
            <person name="Young S."/>
            <person name="Zeng Q."/>
            <person name="Koehrsen M."/>
            <person name="Alvarado L."/>
            <person name="Berlin A."/>
            <person name="Chapman S.B."/>
            <person name="Chen Z."/>
            <person name="Freedman E."/>
            <person name="Gellesch M."/>
            <person name="Goldberg J."/>
            <person name="Griggs A."/>
            <person name="Gujja S."/>
            <person name="Heilman E.R."/>
            <person name="Heiman D."/>
            <person name="Hepburn T."/>
            <person name="Howarth C."/>
            <person name="Jen D."/>
            <person name="Larson L."/>
            <person name="Mehta T."/>
            <person name="Neiman D."/>
            <person name="Pearson M."/>
            <person name="Roberts A."/>
            <person name="Saif S."/>
            <person name="Shea T."/>
            <person name="Shenoy N."/>
            <person name="Sisk P."/>
            <person name="Stolte C."/>
            <person name="Sykes S."/>
            <person name="Walk T."/>
            <person name="White J."/>
            <person name="Yandava C."/>
            <person name="Haas B."/>
            <person name="Nusbaum C."/>
            <person name="Birren B."/>
        </authorList>
    </citation>
    <scope>NUCLEOTIDE SEQUENCE [LARGE SCALE GENOMIC DNA]</scope>
    <source>
        <strain evidence="4">ATCC 64411 / 73-15</strain>
    </source>
</reference>